<dbReference type="EMBL" id="FNRT01000002">
    <property type="protein sequence ID" value="SEB84239.1"/>
    <property type="molecule type" value="Genomic_DNA"/>
</dbReference>
<dbReference type="Proteomes" id="UP000198742">
    <property type="component" value="Unassembled WGS sequence"/>
</dbReference>
<gene>
    <name evidence="1" type="ORF">SAMN04489844_1172</name>
</gene>
<name>A0A1H4MMP4_9ACTN</name>
<evidence type="ECO:0000313" key="2">
    <source>
        <dbReference type="Proteomes" id="UP000198742"/>
    </source>
</evidence>
<dbReference type="STRING" id="402596.SAMN04489844_1172"/>
<dbReference type="AlphaFoldDB" id="A0A1H4MMP4"/>
<keyword evidence="2" id="KW-1185">Reference proteome</keyword>
<reference evidence="2" key="1">
    <citation type="submission" date="2016-10" db="EMBL/GenBank/DDBJ databases">
        <authorList>
            <person name="Varghese N."/>
            <person name="Submissions S."/>
        </authorList>
    </citation>
    <scope>NUCLEOTIDE SEQUENCE [LARGE SCALE GENOMIC DNA]</scope>
    <source>
        <strain evidence="2">DSM 22017</strain>
    </source>
</reference>
<evidence type="ECO:0000313" key="1">
    <source>
        <dbReference type="EMBL" id="SEB84239.1"/>
    </source>
</evidence>
<accession>A0A1H4MMP4</accession>
<protein>
    <submittedName>
        <fullName evidence="1">Uncharacterized protein</fullName>
    </submittedName>
</protein>
<sequence>MLVVGLAGGFATSWVLGENPPGSGAAAPVAAASPSLPVDPVPDVLADPDYPPLEPDVPLVDTVVGEGEDFQMTVPAPEGWRMVPIALNEWQWRPDGQDQSFGYVMRVEQVLSNRRSIDWTLDRRVDELDEDEQGFEVVGQSGDGIHYTYITNNHLRHGYLAWVDLTGSDNAQVEIAVTGRRVDQSGLADLVARVADGVRLG</sequence>
<proteinExistence type="predicted"/>
<organism evidence="1 2">
    <name type="scientific">Nocardioides exalbidus</name>
    <dbReference type="NCBI Taxonomy" id="402596"/>
    <lineage>
        <taxon>Bacteria</taxon>
        <taxon>Bacillati</taxon>
        <taxon>Actinomycetota</taxon>
        <taxon>Actinomycetes</taxon>
        <taxon>Propionibacteriales</taxon>
        <taxon>Nocardioidaceae</taxon>
        <taxon>Nocardioides</taxon>
    </lineage>
</organism>